<reference evidence="4 5" key="1">
    <citation type="submission" date="2014-03" db="EMBL/GenBank/DDBJ databases">
        <title>Draft Genome Sequences of Four Burkholderia Strains.</title>
        <authorList>
            <person name="Liu X.Y."/>
            <person name="Li C.X."/>
            <person name="Xu J.H."/>
        </authorList>
    </citation>
    <scope>NUCLEOTIDE SEQUENCE [LARGE SCALE GENOMIC DNA]</scope>
    <source>
        <strain evidence="4 5">OP-1</strain>
    </source>
</reference>
<keyword evidence="1" id="KW-0328">Glycosyltransferase</keyword>
<dbReference type="GO" id="GO:0008713">
    <property type="term" value="F:ADP-heptose-lipopolysaccharide heptosyltransferase activity"/>
    <property type="evidence" value="ECO:0007669"/>
    <property type="project" value="TreeGrafter"/>
</dbReference>
<keyword evidence="5" id="KW-1185">Reference proteome</keyword>
<gene>
    <name evidence="4" type="ORF">BG60_33310</name>
</gene>
<dbReference type="Proteomes" id="UP000027451">
    <property type="component" value="Unassembled WGS sequence"/>
</dbReference>
<dbReference type="Gene3D" id="3.40.50.2000">
    <property type="entry name" value="Glycogen Phosphorylase B"/>
    <property type="match status" value="1"/>
</dbReference>
<evidence type="ECO:0000256" key="1">
    <source>
        <dbReference type="ARBA" id="ARBA00022676"/>
    </source>
</evidence>
<dbReference type="SUPFAM" id="SSF53756">
    <property type="entry name" value="UDP-Glycosyltransferase/glycogen phosphorylase"/>
    <property type="match status" value="1"/>
</dbReference>
<feature type="region of interest" description="Disordered" evidence="3">
    <location>
        <begin position="1"/>
        <end position="25"/>
    </location>
</feature>
<evidence type="ECO:0000313" key="4">
    <source>
        <dbReference type="EMBL" id="KDR24919.1"/>
    </source>
</evidence>
<evidence type="ECO:0000256" key="2">
    <source>
        <dbReference type="ARBA" id="ARBA00022679"/>
    </source>
</evidence>
<dbReference type="GO" id="GO:0005829">
    <property type="term" value="C:cytosol"/>
    <property type="evidence" value="ECO:0007669"/>
    <property type="project" value="TreeGrafter"/>
</dbReference>
<dbReference type="InterPro" id="IPR002201">
    <property type="entry name" value="Glyco_trans_9"/>
</dbReference>
<dbReference type="Pfam" id="PF01075">
    <property type="entry name" value="Glyco_transf_9"/>
    <property type="match status" value="1"/>
</dbReference>
<feature type="region of interest" description="Disordered" evidence="3">
    <location>
        <begin position="165"/>
        <end position="187"/>
    </location>
</feature>
<evidence type="ECO:0000313" key="5">
    <source>
        <dbReference type="Proteomes" id="UP000027451"/>
    </source>
</evidence>
<dbReference type="PANTHER" id="PTHR30160">
    <property type="entry name" value="TETRAACYLDISACCHARIDE 4'-KINASE-RELATED"/>
    <property type="match status" value="1"/>
</dbReference>
<sequence length="187" mass="19224">MSDDLTTTLVPDAPSAPPAAARDGSDDYDTLAAFHGIERERLVLIHPGSHHAAPAWPAERYADVADQLAADGWQIAIVGDSPDPERTAGVLGAMQTAALFLAGAVAPATLPRLIANARLLLSDDAEASSPVAAARALGTPHIVLDEHPRDTGSDAIAAHARDALSHTGGAHPGEPFTLHMPAAHESA</sequence>
<accession>A0A656QAN7</accession>
<keyword evidence="2 4" id="KW-0808">Transferase</keyword>
<protein>
    <submittedName>
        <fullName evidence="4">ADP-heptose--LPS heptosyltransferase</fullName>
    </submittedName>
</protein>
<organism evidence="4 5">
    <name type="scientific">Caballeronia zhejiangensis</name>
    <dbReference type="NCBI Taxonomy" id="871203"/>
    <lineage>
        <taxon>Bacteria</taxon>
        <taxon>Pseudomonadati</taxon>
        <taxon>Pseudomonadota</taxon>
        <taxon>Betaproteobacteria</taxon>
        <taxon>Burkholderiales</taxon>
        <taxon>Burkholderiaceae</taxon>
        <taxon>Caballeronia</taxon>
    </lineage>
</organism>
<dbReference type="GO" id="GO:0009244">
    <property type="term" value="P:lipopolysaccharide core region biosynthetic process"/>
    <property type="evidence" value="ECO:0007669"/>
    <property type="project" value="TreeGrafter"/>
</dbReference>
<dbReference type="EMBL" id="JFHD01000061">
    <property type="protein sequence ID" value="KDR24919.1"/>
    <property type="molecule type" value="Genomic_DNA"/>
</dbReference>
<comment type="caution">
    <text evidence="4">The sequence shown here is derived from an EMBL/GenBank/DDBJ whole genome shotgun (WGS) entry which is preliminary data.</text>
</comment>
<evidence type="ECO:0000256" key="3">
    <source>
        <dbReference type="SAM" id="MobiDB-lite"/>
    </source>
</evidence>
<dbReference type="AlphaFoldDB" id="A0A656QAN7"/>
<proteinExistence type="predicted"/>
<name>A0A656QAN7_9BURK</name>
<dbReference type="InterPro" id="IPR051199">
    <property type="entry name" value="LPS_LOS_Heptosyltrfase"/>
</dbReference>